<name>A0A5B7WX30_9MICC</name>
<dbReference type="Proteomes" id="UP000307000">
    <property type="component" value="Chromosome"/>
</dbReference>
<feature type="region of interest" description="Disordered" evidence="3">
    <location>
        <begin position="1"/>
        <end position="127"/>
    </location>
</feature>
<gene>
    <name evidence="4" type="ORF">GcLGCM259_2871</name>
</gene>
<reference evidence="4 5" key="1">
    <citation type="submission" date="2018-12" db="EMBL/GenBank/DDBJ databases">
        <title>Complete Genome Sequence of Glutamicibacter creatinolyticus strain LGCM259,isolated from an abscess of a 12-year-old mare in Italy.</title>
        <authorList>
            <person name="Santos R.G."/>
            <person name="Silva A.L."/>
            <person name="Seyffert N."/>
            <person name="Castro T.L.P."/>
            <person name="Attili A.R."/>
            <person name="Rifici C."/>
            <person name="Mazzullo G."/>
            <person name="Brenig B."/>
            <person name="Venanzi F."/>
            <person name="Azevedo V."/>
        </authorList>
    </citation>
    <scope>NUCLEOTIDE SEQUENCE [LARGE SCALE GENOMIC DNA]</scope>
    <source>
        <strain evidence="4 5">LGCM 259</strain>
    </source>
</reference>
<dbReference type="InterPro" id="IPR002347">
    <property type="entry name" value="SDR_fam"/>
</dbReference>
<protein>
    <submittedName>
        <fullName evidence="4">Oxidoreductase YghA</fullName>
    </submittedName>
</protein>
<evidence type="ECO:0000256" key="3">
    <source>
        <dbReference type="SAM" id="MobiDB-lite"/>
    </source>
</evidence>
<dbReference type="InterPro" id="IPR036291">
    <property type="entry name" value="NAD(P)-bd_dom_sf"/>
</dbReference>
<dbReference type="FunFam" id="3.40.50.720:FF:000097">
    <property type="entry name" value="SDR family oxidoreductase"/>
    <property type="match status" value="1"/>
</dbReference>
<dbReference type="AlphaFoldDB" id="A0A5B7WX30"/>
<dbReference type="SUPFAM" id="SSF51735">
    <property type="entry name" value="NAD(P)-binding Rossmann-fold domains"/>
    <property type="match status" value="1"/>
</dbReference>
<evidence type="ECO:0000256" key="1">
    <source>
        <dbReference type="ARBA" id="ARBA00006484"/>
    </source>
</evidence>
<feature type="compositionally biased region" description="Polar residues" evidence="3">
    <location>
        <begin position="22"/>
        <end position="34"/>
    </location>
</feature>
<dbReference type="KEGG" id="gcr:GcLGCM259_2871"/>
<accession>A0A5B7WX30</accession>
<dbReference type="EMBL" id="CP034412">
    <property type="protein sequence ID" value="QCY48578.1"/>
    <property type="molecule type" value="Genomic_DNA"/>
</dbReference>
<evidence type="ECO:0000313" key="4">
    <source>
        <dbReference type="EMBL" id="QCY48578.1"/>
    </source>
</evidence>
<organism evidence="4 5">
    <name type="scientific">Glutamicibacter creatinolyticus</name>
    <dbReference type="NCBI Taxonomy" id="162496"/>
    <lineage>
        <taxon>Bacteria</taxon>
        <taxon>Bacillati</taxon>
        <taxon>Actinomycetota</taxon>
        <taxon>Actinomycetes</taxon>
        <taxon>Micrococcales</taxon>
        <taxon>Micrococcaceae</taxon>
        <taxon>Glutamicibacter</taxon>
    </lineage>
</organism>
<dbReference type="GO" id="GO:0016614">
    <property type="term" value="F:oxidoreductase activity, acting on CH-OH group of donors"/>
    <property type="evidence" value="ECO:0007669"/>
    <property type="project" value="UniProtKB-ARBA"/>
</dbReference>
<evidence type="ECO:0000313" key="5">
    <source>
        <dbReference type="Proteomes" id="UP000307000"/>
    </source>
</evidence>
<dbReference type="Pfam" id="PF13561">
    <property type="entry name" value="adh_short_C2"/>
    <property type="match status" value="1"/>
</dbReference>
<dbReference type="PRINTS" id="PR00081">
    <property type="entry name" value="GDHRDH"/>
</dbReference>
<feature type="compositionally biased region" description="Basic and acidic residues" evidence="3">
    <location>
        <begin position="98"/>
        <end position="111"/>
    </location>
</feature>
<dbReference type="PANTHER" id="PTHR48107">
    <property type="entry name" value="NADPH-DEPENDENT ALDEHYDE REDUCTASE-LIKE PROTEIN, CHLOROPLASTIC-RELATED"/>
    <property type="match status" value="1"/>
</dbReference>
<feature type="compositionally biased region" description="Gly residues" evidence="3">
    <location>
        <begin position="86"/>
        <end position="97"/>
    </location>
</feature>
<dbReference type="InterPro" id="IPR020904">
    <property type="entry name" value="Sc_DH/Rdtase_CS"/>
</dbReference>
<dbReference type="PRINTS" id="PR00080">
    <property type="entry name" value="SDRFAMILY"/>
</dbReference>
<sequence>MSHDQSQNPGHPQKHTEPVGTPNDTSSKDTTSSAEHNEPVGTAHTDRDDDEESTSGVPQHNEPVGTGDGHSGRKQAGPGAPHEPVGTGGVETSSGGGDGDRAQRAGKEKISPPEQRQPEPGLDSEMIPLADHGERTYQGRDRLTGKRALITGGDSGIGAAVAIAFAREGADVALAYLPQEESDALSIAQVLEEAGVEVHHLPGDLRDRSYRDSLVDEAVKALGGLDILVNNAGKQISIESIDQLSDEQVEATFDVNILTMFTLSRAALKHLGEGGSIINTTSIQAFEPSAHLLDYAATKGAISNFTKGLAQQAAERGVRVNAVAPGPIWTPLQPSDGQPIEKLPKFGHNTWLGRAGQPVEVAPAYVFLASDDASYVVGSTIHVNGGQNQP</sequence>
<dbReference type="PANTHER" id="PTHR48107:SF16">
    <property type="entry name" value="NADPH-DEPENDENT ALDEHYDE REDUCTASE 1, CHLOROPLASTIC"/>
    <property type="match status" value="1"/>
</dbReference>
<feature type="compositionally biased region" description="Polar residues" evidence="3">
    <location>
        <begin position="1"/>
        <end position="10"/>
    </location>
</feature>
<evidence type="ECO:0000256" key="2">
    <source>
        <dbReference type="ARBA" id="ARBA00023002"/>
    </source>
</evidence>
<comment type="similarity">
    <text evidence="1">Belongs to the short-chain dehydrogenases/reductases (SDR) family.</text>
</comment>
<keyword evidence="2" id="KW-0560">Oxidoreductase</keyword>
<proteinExistence type="inferred from homology"/>
<dbReference type="Gene3D" id="3.40.50.720">
    <property type="entry name" value="NAD(P)-binding Rossmann-like Domain"/>
    <property type="match status" value="1"/>
</dbReference>
<keyword evidence="5" id="KW-1185">Reference proteome</keyword>
<dbReference type="PROSITE" id="PS00061">
    <property type="entry name" value="ADH_SHORT"/>
    <property type="match status" value="1"/>
</dbReference>